<feature type="signal peptide" evidence="2">
    <location>
        <begin position="1"/>
        <end position="22"/>
    </location>
</feature>
<dbReference type="Gene3D" id="2.50.20.10">
    <property type="entry name" value="Lipoprotein localisation LolA/LolB/LppX"/>
    <property type="match status" value="1"/>
</dbReference>
<feature type="repeat" description="TPR" evidence="1">
    <location>
        <begin position="602"/>
        <end position="635"/>
    </location>
</feature>
<protein>
    <submittedName>
        <fullName evidence="3">Tetratricopeptide repeat protein</fullName>
    </submittedName>
</protein>
<evidence type="ECO:0000256" key="1">
    <source>
        <dbReference type="PROSITE-ProRule" id="PRU00339"/>
    </source>
</evidence>
<dbReference type="Gene3D" id="1.25.40.10">
    <property type="entry name" value="Tetratricopeptide repeat domain"/>
    <property type="match status" value="5"/>
</dbReference>
<keyword evidence="4" id="KW-1185">Reference proteome</keyword>
<dbReference type="Pfam" id="PF14125">
    <property type="entry name" value="DUF4292"/>
    <property type="match status" value="1"/>
</dbReference>
<reference evidence="3 4" key="1">
    <citation type="submission" date="2019-03" db="EMBL/GenBank/DDBJ databases">
        <title>Subsurface microbial communities from deep shales in Ohio and West Virginia, USA.</title>
        <authorList>
            <person name="Wrighton K."/>
        </authorList>
    </citation>
    <scope>NUCLEOTIDE SEQUENCE [LARGE SCALE GENOMIC DNA]</scope>
    <source>
        <strain evidence="3 4">MSL 6dP</strain>
    </source>
</reference>
<gene>
    <name evidence="3" type="ORF">C7959_11732</name>
</gene>
<dbReference type="SMART" id="SM00028">
    <property type="entry name" value="TPR"/>
    <property type="match status" value="7"/>
</dbReference>
<dbReference type="PANTHER" id="PTHR12558">
    <property type="entry name" value="CELL DIVISION CYCLE 16,23,27"/>
    <property type="match status" value="1"/>
</dbReference>
<dbReference type="InterPro" id="IPR011990">
    <property type="entry name" value="TPR-like_helical_dom_sf"/>
</dbReference>
<dbReference type="Pfam" id="PF13181">
    <property type="entry name" value="TPR_8"/>
    <property type="match status" value="3"/>
</dbReference>
<dbReference type="RefSeq" id="WP_134117230.1">
    <property type="nucleotide sequence ID" value="NZ_SOEG01000017.1"/>
</dbReference>
<feature type="repeat" description="TPR" evidence="1">
    <location>
        <begin position="324"/>
        <end position="357"/>
    </location>
</feature>
<dbReference type="InterPro" id="IPR019734">
    <property type="entry name" value="TPR_rpt"/>
</dbReference>
<feature type="chain" id="PRO_5020900456" evidence="2">
    <location>
        <begin position="23"/>
        <end position="775"/>
    </location>
</feature>
<accession>A0A4R8GXS6</accession>
<comment type="caution">
    <text evidence="3">The sequence shown here is derived from an EMBL/GenBank/DDBJ whole genome shotgun (WGS) entry which is preliminary data.</text>
</comment>
<evidence type="ECO:0000313" key="3">
    <source>
        <dbReference type="EMBL" id="TDX50954.1"/>
    </source>
</evidence>
<dbReference type="AlphaFoldDB" id="A0A4R8GXS6"/>
<dbReference type="PROSITE" id="PS50293">
    <property type="entry name" value="TPR_REGION"/>
    <property type="match status" value="1"/>
</dbReference>
<organism evidence="3 4">
    <name type="scientific">Orenia marismortui</name>
    <dbReference type="NCBI Taxonomy" id="46469"/>
    <lineage>
        <taxon>Bacteria</taxon>
        <taxon>Bacillati</taxon>
        <taxon>Bacillota</taxon>
        <taxon>Clostridia</taxon>
        <taxon>Halanaerobiales</taxon>
        <taxon>Halobacteroidaceae</taxon>
        <taxon>Orenia</taxon>
    </lineage>
</organism>
<dbReference type="Pfam" id="PF13414">
    <property type="entry name" value="TPR_11"/>
    <property type="match status" value="1"/>
</dbReference>
<name>A0A4R8GXS6_9FIRM</name>
<keyword evidence="1" id="KW-0802">TPR repeat</keyword>
<evidence type="ECO:0000313" key="4">
    <source>
        <dbReference type="Proteomes" id="UP000295832"/>
    </source>
</evidence>
<dbReference type="InterPro" id="IPR025634">
    <property type="entry name" value="DUF4292"/>
</dbReference>
<dbReference type="EMBL" id="SOEG01000017">
    <property type="protein sequence ID" value="TDX50954.1"/>
    <property type="molecule type" value="Genomic_DNA"/>
</dbReference>
<dbReference type="STRING" id="926561.GCA_000379025_02126"/>
<dbReference type="SUPFAM" id="SSF48452">
    <property type="entry name" value="TPR-like"/>
    <property type="match status" value="3"/>
</dbReference>
<dbReference type="PANTHER" id="PTHR12558:SF13">
    <property type="entry name" value="CELL DIVISION CYCLE PROTEIN 27 HOMOLOG"/>
    <property type="match status" value="1"/>
</dbReference>
<proteinExistence type="predicted"/>
<keyword evidence="2" id="KW-0732">Signal</keyword>
<evidence type="ECO:0000256" key="2">
    <source>
        <dbReference type="SAM" id="SignalP"/>
    </source>
</evidence>
<sequence length="775" mass="90820">MKRYLLISILIITLFFSGQVKAEELTATSLLDEVASALKQVKDFKGTVVSKIYLDDQVIDYYAQIMKSKTRSMSQNNFEENKNFNIEEVKLLNAIPLIYLPPDYNMIKNSVPIGGQSNYQDPFYNLDNFYDMELLGESVYKDREVYIIQLENMFVTQRLFFDKERRGISKIEIFNGANIKLVSINYSNFVLFDPNIYLPMQIEVKNSRDRILMEIIYQNWDVNIGLTDFDFAKGFDDTFKQQIEQLKNKIKYSPRNDKLYWLLSDLYKKDGNLDAAVASLKDAIRIKDALKYRKRLVELYQLQGKYREALAEVRLSLQSNYNNSEMHYLSGEIQLQLGKIDRARNSIEKAVELDPDNSLYLEKLYLIYSSLADSSNRYMFDRARRVANKLVDLEPKNKKYRIYLGDIYLEQGEKLKAINSYNKAIELSPQDTWGYIKLAQFYKKTNQEDKAEELYRYVLYLDDSLENQKRLANFYFEQGKYKLALKEYKSLNNRSTGDLELRLRLAESHLAMEENQKGLEIFDKILKEYNNGDLYLKVGSLVSKYNLDAAIDIYHLASNTEGLLTSNQIEEVYKRLGYIYFEEKSQDKTKELDQILKINSQAKIYQLLGEYNFAAGDLEKAISYFKLAVDREESFENHYNLAVSYLLVDHFALAKNETNKLIKEGYLKEAKNLLQVIDDMIKIQEDYSNIYQPGRINRIKGDKFRRQGKFNQALLKYKESISENYDYELSYIYIGVISGLKGDHLQLQLAKNGLKDKELELLEEILLCIEKVKEF</sequence>
<dbReference type="PROSITE" id="PS50005">
    <property type="entry name" value="TPR"/>
    <property type="match status" value="3"/>
</dbReference>
<feature type="repeat" description="TPR" evidence="1">
    <location>
        <begin position="398"/>
        <end position="431"/>
    </location>
</feature>
<dbReference type="Proteomes" id="UP000295832">
    <property type="component" value="Unassembled WGS sequence"/>
</dbReference>